<dbReference type="Pfam" id="PF02738">
    <property type="entry name" value="MoCoBD_1"/>
    <property type="match status" value="1"/>
</dbReference>
<evidence type="ECO:0000256" key="2">
    <source>
        <dbReference type="ARBA" id="ARBA00023002"/>
    </source>
</evidence>
<dbReference type="SUPFAM" id="SSF56003">
    <property type="entry name" value="Molybdenum cofactor-binding domain"/>
    <property type="match status" value="1"/>
</dbReference>
<dbReference type="GO" id="GO:0005506">
    <property type="term" value="F:iron ion binding"/>
    <property type="evidence" value="ECO:0007669"/>
    <property type="project" value="InterPro"/>
</dbReference>
<protein>
    <submittedName>
        <fullName evidence="5">Aldehyde dehydrogenase</fullName>
    </submittedName>
</protein>
<gene>
    <name evidence="5" type="ORF">SAE02_32880</name>
</gene>
<accession>A0A512DSE8</accession>
<dbReference type="Pfam" id="PF20256">
    <property type="entry name" value="MoCoBD_2"/>
    <property type="match status" value="1"/>
</dbReference>
<dbReference type="GO" id="GO:0016491">
    <property type="term" value="F:oxidoreductase activity"/>
    <property type="evidence" value="ECO:0007669"/>
    <property type="project" value="UniProtKB-KW"/>
</dbReference>
<name>A0A512DSE8_9PROT</name>
<dbReference type="SUPFAM" id="SSF54665">
    <property type="entry name" value="CO dehydrogenase molybdoprotein N-domain-like"/>
    <property type="match status" value="1"/>
</dbReference>
<keyword evidence="1" id="KW-0500">Molybdenum</keyword>
<proteinExistence type="predicted"/>
<dbReference type="Gene3D" id="3.30.365.10">
    <property type="entry name" value="Aldehyde oxidase/xanthine dehydrogenase, molybdopterin binding domain"/>
    <property type="match status" value="4"/>
</dbReference>
<dbReference type="FunFam" id="3.30.365.10:FF:000001">
    <property type="entry name" value="Xanthine dehydrogenase oxidase"/>
    <property type="match status" value="1"/>
</dbReference>
<dbReference type="InterPro" id="IPR000674">
    <property type="entry name" value="Ald_Oxase/Xan_DH_a/b"/>
</dbReference>
<dbReference type="PANTHER" id="PTHR11908">
    <property type="entry name" value="XANTHINE DEHYDROGENASE"/>
    <property type="match status" value="1"/>
</dbReference>
<feature type="domain" description="Aldehyde oxidase/xanthine dehydrogenase a/b hammerhead" evidence="4">
    <location>
        <begin position="20"/>
        <end position="133"/>
    </location>
</feature>
<dbReference type="EMBL" id="BJYZ01000014">
    <property type="protein sequence ID" value="GEO39140.1"/>
    <property type="molecule type" value="Genomic_DNA"/>
</dbReference>
<dbReference type="Pfam" id="PF01315">
    <property type="entry name" value="Ald_Xan_dh_C"/>
    <property type="match status" value="1"/>
</dbReference>
<dbReference type="InterPro" id="IPR046867">
    <property type="entry name" value="AldOxase/xan_DH_MoCoBD2"/>
</dbReference>
<dbReference type="SMART" id="SM01008">
    <property type="entry name" value="Ald_Xan_dh_C"/>
    <property type="match status" value="1"/>
</dbReference>
<dbReference type="InterPro" id="IPR016208">
    <property type="entry name" value="Ald_Oxase/xanthine_DH-like"/>
</dbReference>
<evidence type="ECO:0000259" key="4">
    <source>
        <dbReference type="SMART" id="SM01008"/>
    </source>
</evidence>
<organism evidence="5 6">
    <name type="scientific">Skermanella aerolata</name>
    <dbReference type="NCBI Taxonomy" id="393310"/>
    <lineage>
        <taxon>Bacteria</taxon>
        <taxon>Pseudomonadati</taxon>
        <taxon>Pseudomonadota</taxon>
        <taxon>Alphaproteobacteria</taxon>
        <taxon>Rhodospirillales</taxon>
        <taxon>Azospirillaceae</taxon>
        <taxon>Skermanella</taxon>
    </lineage>
</organism>
<dbReference type="RefSeq" id="WP_044432589.1">
    <property type="nucleotide sequence ID" value="NZ_BJYZ01000014.1"/>
</dbReference>
<evidence type="ECO:0000313" key="5">
    <source>
        <dbReference type="EMBL" id="GEO39140.1"/>
    </source>
</evidence>
<dbReference type="InterPro" id="IPR037165">
    <property type="entry name" value="AldOxase/xan_DH_Mopterin-bd_sf"/>
</dbReference>
<sequence length="778" mass="82091">MAVGLVGTPVRRLEDHRLLTGKACYVADIVLPHMLHMAVVRSTRAHAEIMDIRTAAALAAPGVRLILTGEDVRDLGPLPCIDLFPDSKPALHRVLALDKVRYVGEPVAVVIADDVYAAEDAAELVEIYYRDLPVVLDLEEAASDAPPALLYPEFGTNVANICRQEVGDPDAAFAGAAHVFEETFRIHRYAAAPMETRGVVADPTAQGGRITLHTSTQFPHLVRAFLGGVLGIPESEIRVVAPDVGGGFGAKCEFYPEEVVSVVAARRLGRPVRWIEGRQEHFVATTHAREQVHAMRAAVDADGVVTAVTLKSLTSNGAAMFTLATTPASISSAMLRGPYRIPNYRAESLSVLTSKTPLAVYRGAGHPQAVLCMELMMDRIARDLGIDRIDLRRRNMLTKQELPSDRGTAIVLAGKVVYDSGDYPGCLDRVLELAGWDDRLRRQAEARAQGRIVGLGVACFVEETAIGPYETGHVRVDGSGKVTVLTGASPHGQGTATAIAQLVAEELQIPFTDVTVRHGDTDVVADGVGTFASRGGAIAGAAARLAAHKVREKAVLIASELLEAAAVDIEWVDGRAAIVGVPGRSVTLAEIARRATAWNSLPTGLSSFNLDEVAHHQVPGISFANAAHVAEVEIDRDTGTVRVLDYAVVHDSGRIINPMIVEGQVHGGIAQGLGGLLMEEIAYDAAGRPLVSGFQDYFLPTSAEMPEIRTGFMESPTPLNPYGMKGAGEGGTTGAVGAIAGAVADALVPLGVRVAGDGPFTPPAVMALLAAARKGAGA</sequence>
<comment type="caution">
    <text evidence="5">The sequence shown here is derived from an EMBL/GenBank/DDBJ whole genome shotgun (WGS) entry which is preliminary data.</text>
</comment>
<dbReference type="OrthoDB" id="9758509at2"/>
<reference evidence="5 6" key="1">
    <citation type="submission" date="2019-07" db="EMBL/GenBank/DDBJ databases">
        <title>Whole genome shotgun sequence of Skermanella aerolata NBRC 106429.</title>
        <authorList>
            <person name="Hosoyama A."/>
            <person name="Uohara A."/>
            <person name="Ohji S."/>
            <person name="Ichikawa N."/>
        </authorList>
    </citation>
    <scope>NUCLEOTIDE SEQUENCE [LARGE SCALE GENOMIC DNA]</scope>
    <source>
        <strain evidence="5 6">NBRC 106429</strain>
    </source>
</reference>
<evidence type="ECO:0000313" key="6">
    <source>
        <dbReference type="Proteomes" id="UP000321523"/>
    </source>
</evidence>
<dbReference type="InterPro" id="IPR036856">
    <property type="entry name" value="Ald_Oxase/Xan_DH_a/b_sf"/>
</dbReference>
<keyword evidence="6" id="KW-1185">Reference proteome</keyword>
<dbReference type="Proteomes" id="UP000321523">
    <property type="component" value="Unassembled WGS sequence"/>
</dbReference>
<keyword evidence="2" id="KW-0560">Oxidoreductase</keyword>
<dbReference type="InterPro" id="IPR008274">
    <property type="entry name" value="AldOxase/xan_DH_MoCoBD1"/>
</dbReference>
<dbReference type="AlphaFoldDB" id="A0A512DSE8"/>
<comment type="cofactor">
    <cofactor evidence="3">
        <name>Mo-molybdopterin cytosine dinucleotide</name>
        <dbReference type="ChEBI" id="CHEBI:71308"/>
    </cofactor>
</comment>
<evidence type="ECO:0000256" key="1">
    <source>
        <dbReference type="ARBA" id="ARBA00022505"/>
    </source>
</evidence>
<dbReference type="PANTHER" id="PTHR11908:SF132">
    <property type="entry name" value="ALDEHYDE OXIDASE 1-RELATED"/>
    <property type="match status" value="1"/>
</dbReference>
<evidence type="ECO:0000256" key="3">
    <source>
        <dbReference type="ARBA" id="ARBA00053029"/>
    </source>
</evidence>
<dbReference type="Gene3D" id="3.90.1170.50">
    <property type="entry name" value="Aldehyde oxidase/xanthine dehydrogenase, a/b hammerhead"/>
    <property type="match status" value="1"/>
</dbReference>